<sequence length="221" mass="26234">MNKQLNPRQIKTIQNFWNWFQQNEQAIYHAYKLGINSDEVIENLHRNLNYVSKRIVIYIYTQNNHPNKFCILFSAHGYRKLFPKIIALGENKPRLEYFIAHTFLKPLCAENKNQFSDKIIEIINSISIKLEDYNTANKRVILTLYYPNSLTSEDTLISKQYVQTLLRFILGEVNYKKHIKEVYVKPLPRNTNGLLSLSELPEFIDYLAKINFSRKLKILFE</sequence>
<name>A0ABT0TEA0_9FLAO</name>
<evidence type="ECO:0000313" key="1">
    <source>
        <dbReference type="EMBL" id="MCL9769301.1"/>
    </source>
</evidence>
<dbReference type="EMBL" id="JAMLJN010000002">
    <property type="protein sequence ID" value="MCL9769301.1"/>
    <property type="molecule type" value="Genomic_DNA"/>
</dbReference>
<protein>
    <submittedName>
        <fullName evidence="1">Uncharacterized protein</fullName>
    </submittedName>
</protein>
<dbReference type="RefSeq" id="WP_250579978.1">
    <property type="nucleotide sequence ID" value="NZ_JAMLJN010000002.1"/>
</dbReference>
<reference evidence="1 2" key="1">
    <citation type="submission" date="2022-05" db="EMBL/GenBank/DDBJ databases">
        <title>Flavobacterium sp., isolated from activated sludge.</title>
        <authorList>
            <person name="Ran Q."/>
        </authorList>
    </citation>
    <scope>NUCLEOTIDE SEQUENCE [LARGE SCALE GENOMIC DNA]</scope>
    <source>
        <strain evidence="1 2">HXWNR69</strain>
    </source>
</reference>
<comment type="caution">
    <text evidence="1">The sequence shown here is derived from an EMBL/GenBank/DDBJ whole genome shotgun (WGS) entry which is preliminary data.</text>
</comment>
<evidence type="ECO:0000313" key="2">
    <source>
        <dbReference type="Proteomes" id="UP001203342"/>
    </source>
</evidence>
<accession>A0ABT0TEA0</accession>
<keyword evidence="2" id="KW-1185">Reference proteome</keyword>
<gene>
    <name evidence="1" type="ORF">NAT47_02630</name>
</gene>
<proteinExistence type="predicted"/>
<dbReference type="Proteomes" id="UP001203342">
    <property type="component" value="Unassembled WGS sequence"/>
</dbReference>
<organism evidence="1 2">
    <name type="scientific">Flavobacterium fragile</name>
    <dbReference type="NCBI Taxonomy" id="2949085"/>
    <lineage>
        <taxon>Bacteria</taxon>
        <taxon>Pseudomonadati</taxon>
        <taxon>Bacteroidota</taxon>
        <taxon>Flavobacteriia</taxon>
        <taxon>Flavobacteriales</taxon>
        <taxon>Flavobacteriaceae</taxon>
        <taxon>Flavobacterium</taxon>
    </lineage>
</organism>